<keyword evidence="3" id="KW-1185">Reference proteome</keyword>
<dbReference type="GO" id="GO:0004497">
    <property type="term" value="F:monooxygenase activity"/>
    <property type="evidence" value="ECO:0007669"/>
    <property type="project" value="UniProtKB-KW"/>
</dbReference>
<dbReference type="Pfam" id="PF03992">
    <property type="entry name" value="ABM"/>
    <property type="match status" value="1"/>
</dbReference>
<gene>
    <name evidence="2" type="ORF">SAMN05216289_10519</name>
</gene>
<dbReference type="EMBL" id="FOVF01000005">
    <property type="protein sequence ID" value="SFN13036.1"/>
    <property type="molecule type" value="Genomic_DNA"/>
</dbReference>
<reference evidence="2 3" key="1">
    <citation type="submission" date="2016-10" db="EMBL/GenBank/DDBJ databases">
        <authorList>
            <person name="de Groot N.N."/>
        </authorList>
    </citation>
    <scope>NUCLEOTIDE SEQUENCE [LARGE SCALE GENOMIC DNA]</scope>
    <source>
        <strain evidence="2 3">CGMCC 1.7659</strain>
    </source>
</reference>
<dbReference type="SUPFAM" id="SSF54909">
    <property type="entry name" value="Dimeric alpha+beta barrel"/>
    <property type="match status" value="1"/>
</dbReference>
<evidence type="ECO:0000313" key="3">
    <source>
        <dbReference type="Proteomes" id="UP000198575"/>
    </source>
</evidence>
<sequence length="109" mass="12561">MSGTAAHHAYVWEFEVEPESVAAFLRYYGPDGEWARLFRQAQGYLETLLLRDEANPVRYLTIDRWRSRADLEAFMADHRAEYEAMDLACESFTRREASLGSFRECAASG</sequence>
<protein>
    <submittedName>
        <fullName evidence="2">Quinol monooxygenase YgiN</fullName>
    </submittedName>
</protein>
<accession>A0A1I4WII6</accession>
<dbReference type="Proteomes" id="UP000198575">
    <property type="component" value="Unassembled WGS sequence"/>
</dbReference>
<proteinExistence type="predicted"/>
<organism evidence="2 3">
    <name type="scientific">Dokdonella immobilis</name>
    <dbReference type="NCBI Taxonomy" id="578942"/>
    <lineage>
        <taxon>Bacteria</taxon>
        <taxon>Pseudomonadati</taxon>
        <taxon>Pseudomonadota</taxon>
        <taxon>Gammaproteobacteria</taxon>
        <taxon>Lysobacterales</taxon>
        <taxon>Rhodanobacteraceae</taxon>
        <taxon>Dokdonella</taxon>
    </lineage>
</organism>
<dbReference type="RefSeq" id="WP_175497924.1">
    <property type="nucleotide sequence ID" value="NZ_FOVF01000005.1"/>
</dbReference>
<keyword evidence="2" id="KW-0560">Oxidoreductase</keyword>
<name>A0A1I4WII6_9GAMM</name>
<dbReference type="InterPro" id="IPR007138">
    <property type="entry name" value="ABM_dom"/>
</dbReference>
<keyword evidence="2" id="KW-0503">Monooxygenase</keyword>
<feature type="domain" description="ABM" evidence="1">
    <location>
        <begin position="12"/>
        <end position="76"/>
    </location>
</feature>
<dbReference type="InterPro" id="IPR011008">
    <property type="entry name" value="Dimeric_a/b-barrel"/>
</dbReference>
<dbReference type="STRING" id="578942.SAMN05216289_10519"/>
<evidence type="ECO:0000259" key="1">
    <source>
        <dbReference type="Pfam" id="PF03992"/>
    </source>
</evidence>
<dbReference type="AlphaFoldDB" id="A0A1I4WII6"/>
<evidence type="ECO:0000313" key="2">
    <source>
        <dbReference type="EMBL" id="SFN13036.1"/>
    </source>
</evidence>
<dbReference type="Gene3D" id="3.30.70.100">
    <property type="match status" value="1"/>
</dbReference>